<dbReference type="EMBL" id="FOLB01000009">
    <property type="protein sequence ID" value="SFC67360.1"/>
    <property type="molecule type" value="Genomic_DNA"/>
</dbReference>
<evidence type="ECO:0000256" key="3">
    <source>
        <dbReference type="ARBA" id="ARBA00023163"/>
    </source>
</evidence>
<evidence type="ECO:0000256" key="2">
    <source>
        <dbReference type="ARBA" id="ARBA00023125"/>
    </source>
</evidence>
<evidence type="ECO:0000259" key="4">
    <source>
        <dbReference type="PROSITE" id="PS01124"/>
    </source>
</evidence>
<keyword evidence="1" id="KW-0805">Transcription regulation</keyword>
<keyword evidence="3" id="KW-0804">Transcription</keyword>
<evidence type="ECO:0000256" key="1">
    <source>
        <dbReference type="ARBA" id="ARBA00023015"/>
    </source>
</evidence>
<dbReference type="Pfam" id="PF12852">
    <property type="entry name" value="Cupin_6"/>
    <property type="match status" value="1"/>
</dbReference>
<dbReference type="InterPro" id="IPR050204">
    <property type="entry name" value="AraC_XylS_family_regulators"/>
</dbReference>
<dbReference type="AlphaFoldDB" id="A0A1I1LCV1"/>
<dbReference type="Proteomes" id="UP000198832">
    <property type="component" value="Unassembled WGS sequence"/>
</dbReference>
<evidence type="ECO:0000313" key="5">
    <source>
        <dbReference type="EMBL" id="SFC67360.1"/>
    </source>
</evidence>
<dbReference type="SMART" id="SM00342">
    <property type="entry name" value="HTH_ARAC"/>
    <property type="match status" value="1"/>
</dbReference>
<dbReference type="OrthoDB" id="241790at2"/>
<dbReference type="SUPFAM" id="SSF46689">
    <property type="entry name" value="Homeodomain-like"/>
    <property type="match status" value="2"/>
</dbReference>
<dbReference type="PROSITE" id="PS01124">
    <property type="entry name" value="HTH_ARAC_FAMILY_2"/>
    <property type="match status" value="1"/>
</dbReference>
<dbReference type="PANTHER" id="PTHR46796">
    <property type="entry name" value="HTH-TYPE TRANSCRIPTIONAL ACTIVATOR RHAS-RELATED"/>
    <property type="match status" value="1"/>
</dbReference>
<name>A0A1I1LCV1_9ACTN</name>
<organism evidence="5 6">
    <name type="scientific">Nocardioides terrae</name>
    <dbReference type="NCBI Taxonomy" id="574651"/>
    <lineage>
        <taxon>Bacteria</taxon>
        <taxon>Bacillati</taxon>
        <taxon>Actinomycetota</taxon>
        <taxon>Actinomycetes</taxon>
        <taxon>Propionibacteriales</taxon>
        <taxon>Nocardioidaceae</taxon>
        <taxon>Nocardioides</taxon>
    </lineage>
</organism>
<accession>A0A1I1LCV1</accession>
<dbReference type="STRING" id="574651.SAMN04487968_109119"/>
<evidence type="ECO:0000313" key="6">
    <source>
        <dbReference type="Proteomes" id="UP000198832"/>
    </source>
</evidence>
<keyword evidence="2 5" id="KW-0238">DNA-binding</keyword>
<feature type="domain" description="HTH araC/xylS-type" evidence="4">
    <location>
        <begin position="211"/>
        <end position="309"/>
    </location>
</feature>
<dbReference type="PANTHER" id="PTHR46796:SF13">
    <property type="entry name" value="HTH-TYPE TRANSCRIPTIONAL ACTIVATOR RHAS"/>
    <property type="match status" value="1"/>
</dbReference>
<dbReference type="InterPro" id="IPR018062">
    <property type="entry name" value="HTH_AraC-typ_CS"/>
</dbReference>
<dbReference type="PROSITE" id="PS00041">
    <property type="entry name" value="HTH_ARAC_FAMILY_1"/>
    <property type="match status" value="1"/>
</dbReference>
<proteinExistence type="predicted"/>
<dbReference type="RefSeq" id="WP_091124541.1">
    <property type="nucleotide sequence ID" value="NZ_FOLB01000009.1"/>
</dbReference>
<keyword evidence="6" id="KW-1185">Reference proteome</keyword>
<dbReference type="GO" id="GO:0043565">
    <property type="term" value="F:sequence-specific DNA binding"/>
    <property type="evidence" value="ECO:0007669"/>
    <property type="project" value="InterPro"/>
</dbReference>
<sequence>MDGLSAVLEGPRAHGAFLVRCLMGSPWAIRIADEVPLSLTAVVRGEPWAVPDAQPPIPLRPGDVVVALGQPHWTIADGPTTAVTATIRPGQECYAPDGSRLTEAFDLGVRSWGNDASGDTVMLSGSYLLEGEVSRRLLRALPPLFVVNEAELGSPLIGLLDAEIVRADPGQDAVLDRLLDLLLIAVLRAWFSRPDAQAPGWYLALGDEVAGPALRLMQERPADPWSVEVLASACNVSRAAFARRFATLVGEPPLTFLTRWRLALAADLLADPGRTLESVARQVGYSTPFALSSAFKREYGVSPREFRTRVG</sequence>
<dbReference type="InterPro" id="IPR009057">
    <property type="entry name" value="Homeodomain-like_sf"/>
</dbReference>
<dbReference type="Gene3D" id="1.10.10.60">
    <property type="entry name" value="Homeodomain-like"/>
    <property type="match status" value="2"/>
</dbReference>
<dbReference type="InterPro" id="IPR032783">
    <property type="entry name" value="AraC_lig"/>
</dbReference>
<protein>
    <submittedName>
        <fullName evidence="5">AraC-type DNA-binding protein</fullName>
    </submittedName>
</protein>
<dbReference type="InterPro" id="IPR018060">
    <property type="entry name" value="HTH_AraC"/>
</dbReference>
<dbReference type="GO" id="GO:0003700">
    <property type="term" value="F:DNA-binding transcription factor activity"/>
    <property type="evidence" value="ECO:0007669"/>
    <property type="project" value="InterPro"/>
</dbReference>
<dbReference type="Pfam" id="PF12833">
    <property type="entry name" value="HTH_18"/>
    <property type="match status" value="1"/>
</dbReference>
<gene>
    <name evidence="5" type="ORF">SAMN04487968_109119</name>
</gene>
<reference evidence="5 6" key="1">
    <citation type="submission" date="2016-10" db="EMBL/GenBank/DDBJ databases">
        <authorList>
            <person name="de Groot N.N."/>
        </authorList>
    </citation>
    <scope>NUCLEOTIDE SEQUENCE [LARGE SCALE GENOMIC DNA]</scope>
    <source>
        <strain evidence="5 6">CGMCC 1.7056</strain>
    </source>
</reference>